<dbReference type="InterPro" id="IPR002745">
    <property type="entry name" value="Ptrans_KptA/Tpt1"/>
</dbReference>
<feature type="region of interest" description="Disordered" evidence="10">
    <location>
        <begin position="3130"/>
        <end position="3266"/>
    </location>
</feature>
<feature type="region of interest" description="Disordered" evidence="10">
    <location>
        <begin position="3399"/>
        <end position="3437"/>
    </location>
</feature>
<feature type="compositionally biased region" description="Low complexity" evidence="10">
    <location>
        <begin position="3416"/>
        <end position="3432"/>
    </location>
</feature>
<keyword evidence="11" id="KW-1133">Transmembrane helix</keyword>
<feature type="compositionally biased region" description="Basic residues" evidence="10">
    <location>
        <begin position="3469"/>
        <end position="3478"/>
    </location>
</feature>
<evidence type="ECO:0000256" key="7">
    <source>
        <dbReference type="ARBA" id="ARBA00047949"/>
    </source>
</evidence>
<dbReference type="EMBL" id="CAMXCT030003201">
    <property type="protein sequence ID" value="CAL4790326.1"/>
    <property type="molecule type" value="Genomic_DNA"/>
</dbReference>
<evidence type="ECO:0000313" key="16">
    <source>
        <dbReference type="Proteomes" id="UP001152797"/>
    </source>
</evidence>
<dbReference type="GO" id="GO:0000215">
    <property type="term" value="F:tRNA 2'-phosphotransferase activity"/>
    <property type="evidence" value="ECO:0007669"/>
    <property type="project" value="UniProtKB-EC"/>
</dbReference>
<evidence type="ECO:0000256" key="12">
    <source>
        <dbReference type="SAM" id="SignalP"/>
    </source>
</evidence>
<comment type="caution">
    <text evidence="14">The sequence shown here is derived from an EMBL/GenBank/DDBJ whole genome shotgun (WGS) entry which is preliminary data.</text>
</comment>
<dbReference type="PROSITE" id="PS50103">
    <property type="entry name" value="ZF_C3H1"/>
    <property type="match status" value="1"/>
</dbReference>
<dbReference type="InterPro" id="IPR000571">
    <property type="entry name" value="Znf_CCCH"/>
</dbReference>
<feature type="transmembrane region" description="Helical" evidence="11">
    <location>
        <begin position="122"/>
        <end position="143"/>
    </location>
</feature>
<evidence type="ECO:0000256" key="9">
    <source>
        <dbReference type="SAM" id="Coils"/>
    </source>
</evidence>
<protein>
    <recommendedName>
        <fullName evidence="3">2'-phosphotransferase</fullName>
        <ecNumber evidence="3">2.7.1.160</ecNumber>
    </recommendedName>
</protein>
<evidence type="ECO:0000313" key="14">
    <source>
        <dbReference type="EMBL" id="CAI4003014.1"/>
    </source>
</evidence>
<feature type="compositionally biased region" description="Basic and acidic residues" evidence="10">
    <location>
        <begin position="3130"/>
        <end position="3139"/>
    </location>
</feature>
<keyword evidence="8" id="KW-0479">Metal-binding</keyword>
<keyword evidence="6" id="KW-0238">DNA-binding</keyword>
<dbReference type="SUPFAM" id="SSF56399">
    <property type="entry name" value="ADP-ribosylation"/>
    <property type="match status" value="1"/>
</dbReference>
<feature type="region of interest" description="Disordered" evidence="10">
    <location>
        <begin position="342"/>
        <end position="375"/>
    </location>
</feature>
<evidence type="ECO:0000256" key="10">
    <source>
        <dbReference type="SAM" id="MobiDB-lite"/>
    </source>
</evidence>
<keyword evidence="4" id="KW-0808">Transferase</keyword>
<evidence type="ECO:0000256" key="1">
    <source>
        <dbReference type="ARBA" id="ARBA00003343"/>
    </source>
</evidence>
<keyword evidence="11" id="KW-0472">Membrane</keyword>
<dbReference type="GO" id="GO:0008270">
    <property type="term" value="F:zinc ion binding"/>
    <property type="evidence" value="ECO:0007669"/>
    <property type="project" value="UniProtKB-KW"/>
</dbReference>
<comment type="function">
    <text evidence="1">Catalyzes the last step of tRNA splicing, the transfer of the splice junction 2'-phosphate from ligated tRNA to NAD to produce ADP-ribose 1''-2'' cyclic phosphate.</text>
</comment>
<evidence type="ECO:0000256" key="5">
    <source>
        <dbReference type="ARBA" id="ARBA00023027"/>
    </source>
</evidence>
<gene>
    <name evidence="14" type="ORF">C1SCF055_LOCUS28915</name>
</gene>
<dbReference type="Pfam" id="PF01885">
    <property type="entry name" value="PTS_2-RNA"/>
    <property type="match status" value="1"/>
</dbReference>
<feature type="region of interest" description="Disordered" evidence="10">
    <location>
        <begin position="3552"/>
        <end position="3616"/>
    </location>
</feature>
<evidence type="ECO:0000256" key="8">
    <source>
        <dbReference type="PROSITE-ProRule" id="PRU00723"/>
    </source>
</evidence>
<dbReference type="Gene3D" id="1.10.150.130">
    <property type="match status" value="1"/>
</dbReference>
<dbReference type="PANTHER" id="PTHR12684">
    <property type="entry name" value="PUTATIVE PHOSPHOTRANSFERASE"/>
    <property type="match status" value="1"/>
</dbReference>
<evidence type="ECO:0000256" key="3">
    <source>
        <dbReference type="ARBA" id="ARBA00012007"/>
    </source>
</evidence>
<feature type="compositionally biased region" description="Basic residues" evidence="10">
    <location>
        <begin position="3399"/>
        <end position="3409"/>
    </location>
</feature>
<feature type="compositionally biased region" description="Low complexity" evidence="10">
    <location>
        <begin position="1012"/>
        <end position="1030"/>
    </location>
</feature>
<feature type="region of interest" description="Disordered" evidence="10">
    <location>
        <begin position="2996"/>
        <end position="3038"/>
    </location>
</feature>
<feature type="compositionally biased region" description="Basic and acidic residues" evidence="10">
    <location>
        <begin position="3479"/>
        <end position="3489"/>
    </location>
</feature>
<feature type="transmembrane region" description="Helical" evidence="11">
    <location>
        <begin position="3524"/>
        <end position="3543"/>
    </location>
</feature>
<dbReference type="OrthoDB" id="126027at2759"/>
<feature type="compositionally biased region" description="Basic and acidic residues" evidence="10">
    <location>
        <begin position="3249"/>
        <end position="3262"/>
    </location>
</feature>
<feature type="coiled-coil region" evidence="9">
    <location>
        <begin position="3282"/>
        <end position="3344"/>
    </location>
</feature>
<feature type="compositionally biased region" description="Basic and acidic residues" evidence="10">
    <location>
        <begin position="3230"/>
        <end position="3239"/>
    </location>
</feature>
<evidence type="ECO:0000256" key="11">
    <source>
        <dbReference type="SAM" id="Phobius"/>
    </source>
</evidence>
<feature type="region of interest" description="Disordered" evidence="10">
    <location>
        <begin position="479"/>
        <end position="506"/>
    </location>
</feature>
<comment type="catalytic activity">
    <reaction evidence="7">
        <text>2'-phospho-[ligated tRNA] + NAD(+) = mature tRNA + ADP-alpha-D-ribose 1'',2''-cyclic phosphate + nicotinamide</text>
        <dbReference type="Rhea" id="RHEA:23324"/>
        <dbReference type="Rhea" id="RHEA-COMP:11106"/>
        <dbReference type="Rhea" id="RHEA-COMP:11107"/>
        <dbReference type="ChEBI" id="CHEBI:17154"/>
        <dbReference type="ChEBI" id="CHEBI:57540"/>
        <dbReference type="ChEBI" id="CHEBI:76596"/>
        <dbReference type="ChEBI" id="CHEBI:82883"/>
        <dbReference type="ChEBI" id="CHEBI:85027"/>
        <dbReference type="EC" id="2.7.1.160"/>
    </reaction>
</comment>
<evidence type="ECO:0000256" key="6">
    <source>
        <dbReference type="ARBA" id="ARBA00023125"/>
    </source>
</evidence>
<keyword evidence="8" id="KW-0863">Zinc-finger</keyword>
<keyword evidence="8" id="KW-0862">Zinc</keyword>
<feature type="region of interest" description="Disordered" evidence="10">
    <location>
        <begin position="2717"/>
        <end position="2743"/>
    </location>
</feature>
<feature type="signal peptide" evidence="12">
    <location>
        <begin position="1"/>
        <end position="17"/>
    </location>
</feature>
<accession>A0A9P1D498</accession>
<keyword evidence="12" id="KW-0732">Signal</keyword>
<dbReference type="GO" id="GO:0006388">
    <property type="term" value="P:tRNA splicing, via endonucleolytic cleavage and ligation"/>
    <property type="evidence" value="ECO:0007669"/>
    <property type="project" value="TreeGrafter"/>
</dbReference>
<feature type="domain" description="C3H1-type" evidence="13">
    <location>
        <begin position="1066"/>
        <end position="1094"/>
    </location>
</feature>
<feature type="zinc finger region" description="C3H1-type" evidence="8">
    <location>
        <begin position="1066"/>
        <end position="1094"/>
    </location>
</feature>
<name>A0A9P1D498_9DINO</name>
<reference evidence="14" key="1">
    <citation type="submission" date="2022-10" db="EMBL/GenBank/DDBJ databases">
        <authorList>
            <person name="Chen Y."/>
            <person name="Dougan E. K."/>
            <person name="Chan C."/>
            <person name="Rhodes N."/>
            <person name="Thang M."/>
        </authorList>
    </citation>
    <scope>NUCLEOTIDE SEQUENCE</scope>
</reference>
<feature type="transmembrane region" description="Helical" evidence="11">
    <location>
        <begin position="3732"/>
        <end position="3752"/>
    </location>
</feature>
<dbReference type="InterPro" id="IPR042081">
    <property type="entry name" value="RNA_2'-PTrans_C"/>
</dbReference>
<feature type="compositionally biased region" description="Basic and acidic residues" evidence="10">
    <location>
        <begin position="3154"/>
        <end position="3169"/>
    </location>
</feature>
<dbReference type="PANTHER" id="PTHR12684:SF2">
    <property type="entry name" value="TRNA 2'-PHOSPHOTRANSFERASE 1"/>
    <property type="match status" value="1"/>
</dbReference>
<dbReference type="SUPFAM" id="SSF47823">
    <property type="entry name" value="lambda integrase-like, N-terminal domain"/>
    <property type="match status" value="1"/>
</dbReference>
<feature type="compositionally biased region" description="Basic and acidic residues" evidence="10">
    <location>
        <begin position="1054"/>
        <end position="1066"/>
    </location>
</feature>
<keyword evidence="11" id="KW-0812">Transmembrane</keyword>
<dbReference type="EMBL" id="CAMXCT020003201">
    <property type="protein sequence ID" value="CAL1156389.1"/>
    <property type="molecule type" value="Genomic_DNA"/>
</dbReference>
<feature type="compositionally biased region" description="Polar residues" evidence="10">
    <location>
        <begin position="2717"/>
        <end position="2726"/>
    </location>
</feature>
<dbReference type="Gene3D" id="1.10.10.970">
    <property type="entry name" value="RNA 2'-phosphotransferase, Tpt1/KptA family, N-terminal domain"/>
    <property type="match status" value="1"/>
</dbReference>
<dbReference type="EC" id="2.7.1.160" evidence="3"/>
<evidence type="ECO:0000259" key="13">
    <source>
        <dbReference type="PROSITE" id="PS50103"/>
    </source>
</evidence>
<comment type="similarity">
    <text evidence="2">Belongs to the KptA/TPT1 family.</text>
</comment>
<feature type="non-terminal residue" evidence="14">
    <location>
        <position position="3923"/>
    </location>
</feature>
<evidence type="ECO:0000256" key="2">
    <source>
        <dbReference type="ARBA" id="ARBA00009836"/>
    </source>
</evidence>
<evidence type="ECO:0000313" key="15">
    <source>
        <dbReference type="EMBL" id="CAL1156389.1"/>
    </source>
</evidence>
<keyword evidence="9" id="KW-0175">Coiled coil</keyword>
<feature type="region of interest" description="Disordered" evidence="10">
    <location>
        <begin position="655"/>
        <end position="674"/>
    </location>
</feature>
<proteinExistence type="inferred from homology"/>
<feature type="chain" id="PRO_5043271110" description="2'-phosphotransferase" evidence="12">
    <location>
        <begin position="18"/>
        <end position="3923"/>
    </location>
</feature>
<dbReference type="EMBL" id="CAMXCT010003201">
    <property type="protein sequence ID" value="CAI4003014.1"/>
    <property type="molecule type" value="Genomic_DNA"/>
</dbReference>
<evidence type="ECO:0000256" key="4">
    <source>
        <dbReference type="ARBA" id="ARBA00022679"/>
    </source>
</evidence>
<dbReference type="InterPro" id="IPR010998">
    <property type="entry name" value="Integrase_recombinase_N"/>
</dbReference>
<keyword evidence="5" id="KW-0520">NAD</keyword>
<organism evidence="14">
    <name type="scientific">Cladocopium goreaui</name>
    <dbReference type="NCBI Taxonomy" id="2562237"/>
    <lineage>
        <taxon>Eukaryota</taxon>
        <taxon>Sar</taxon>
        <taxon>Alveolata</taxon>
        <taxon>Dinophyceae</taxon>
        <taxon>Suessiales</taxon>
        <taxon>Symbiodiniaceae</taxon>
        <taxon>Cladocopium</taxon>
    </lineage>
</organism>
<dbReference type="GO" id="GO:0003677">
    <property type="term" value="F:DNA binding"/>
    <property type="evidence" value="ECO:0007669"/>
    <property type="project" value="UniProtKB-KW"/>
</dbReference>
<dbReference type="Gene3D" id="3.20.170.30">
    <property type="match status" value="1"/>
</dbReference>
<dbReference type="InterPro" id="IPR042080">
    <property type="entry name" value="RNA_2'-PTrans_N"/>
</dbReference>
<reference evidence="15" key="2">
    <citation type="submission" date="2024-04" db="EMBL/GenBank/DDBJ databases">
        <authorList>
            <person name="Chen Y."/>
            <person name="Shah S."/>
            <person name="Dougan E. K."/>
            <person name="Thang M."/>
            <person name="Chan C."/>
        </authorList>
    </citation>
    <scope>NUCLEOTIDE SEQUENCE [LARGE SCALE GENOMIC DNA]</scope>
</reference>
<feature type="compositionally biased region" description="Basic and acidic residues" evidence="10">
    <location>
        <begin position="1147"/>
        <end position="1158"/>
    </location>
</feature>
<sequence>MVKAALGVLYLLASATANGWDLLQWGLQSNATPQTAQETVNEPSSFRWFRADRGGRSRPAQTGPETSQETRHRSWRATFESIGRYWWVRIWVDLILQVAENGLHYCGTLCASIGLAAKWSYWLLTGVVIVFLLQLLVWTYTWVVHPAWVHSRALWRYCQGTGTWSDVTRLQGQRPYIPTWRGPGTSNPWTAQYVQREVRGRGLNQRPLDLLVADGVAVARLRHDTIRGRTNRHGFVCACNEVRASSHRYFRHHLETANCTIHLCSQDPCTAPEASQVHIKASSVIPQDREIDLQDLAGRGPWGRCAVLTSFCGALWCGCCRKSISRCAKIWCWCVSCRRRPRRVSRPGEGPEHGPSDRHDDSETESEAEVGPTDQPCQADQIAIDSSGKVTSLAMEPCRDIARGQPVCLLSADRASSCLDGLPSLADGTSGFHACEYHRSMYQGSLVNRACAVQGCLNSATKRKEGVLLCRLHNAKEEKPLGSKTTPQATTRRQPRAGNGSEAVPSTLKAASPLAVDSQAAPSSRAEPADLAELMVELLQGKDSESAFRSLASSREKWHEPEFRADLSRMAKEYIARQEEKGGEPSKALRALKHFVAPTPLGQHRQDSDPVVTLLEARETVEDLRTNTQDQEPRRTVGDMPEPQVTMAQALFRPKEPGTASFPGPVSGPGHGGLASRLVPSPGAVDLFPGTAHALPPLSGQGLGAFRPYHAGAYTDPGPPALDEASKALQTIAKAISSKDEPSGQERGKLSSIGKTEERLVFLARGCDTLTVHIGEATVGKDLYHALRSMASQNRPLLCEIGYPVNISNRIAFGISSLNIGGKGSVPDYCLSVADFPQTSEEEFDLFSPPGDNKLEKRGRNPTTLTGWYRNALRQAWALACAFGAEFYASWESAAAQLLKLGEEYTHVWPLQAVLSTWEELWGRFVEELRAIDRSARREMQDESPSFDRLRFFATSPGADGTPWLRLPQTFDLQALGEYFQTDIVPRQRRLLDRACWNMAFKRPSLAGGRAGENADNAAGNLGDGAKAGNQHTPKPNAPKEVGQLLGSPLTPKEVSRSMDHRPKDRTGKYLCWDHFSHRKCAKGKDCPHSHVGGAPKWDTLDWSIQMQLLRRGGHPARAKLKAGQVDAAVETIRKEQAAKLATNVQEGKRAKERETSKRAAGPPEDPPESHTQYRNDTRAGWVSAPGGLNNFAPTDMEAPLASLMGGQAETSWTADHASPAVRTAQLVVPHDQPEAGERLRRMQVIDDTLQLPEMPPHLGVYLRNRVLTDAAAQPQAADIQRYLEEAVQEGSAELAAEATEFLQTYPDLRVGSVSHRGELSVLSADSNLGAATGTFTWLDTTYHVYDYGDQLSPAHSGLLPCDEPHPSQEPRQCFFLHVAAGLLTRKSGTPPTYEETCVQALALQREMYHSAEECLQALGPEPDQCTQAEDDLRTFAHDALYYGHDKDYRCLAALPLSAADERTFCLVRMDDWRRVTCEVIQGVSHMRLLVPPMDRALPTGARVVSAAGWELHLEAALTHGARLRARAAKPCPRCYSDPHRRTGRAAGVFGLCPFPSPPPVGTRTGAPAWEDTEPSPSQWSRQDLAYLASWLGADLPDGTPPDLFDLAPPPFSVSTGVTQAGGLALRFPLEDDLALRCGATRSKLRAVITLLRPRHLWLTLPLHPFGGWGRFESSRGKDASPGSGCGRRHLDFLLDLGRLQSLSGGTFSVLHHLTSTAWREPAAVALLASVPRARRVSRPGPACGEPVTLPFASPLGTPPGRTWGGGGAGASLLSSLSKSDVYGLRGPLQDPPPKQTEEAAGAYLDFFQGKDFTKENFAEAAQQGSRLLEVAGGWKEALRAIRRHWVRTHGDHLAGLHSDFFEGLVHPAILERARHVAVWGVSAEADLEETQRVQSAPHPSLKEHIEEAAKQLWEDAAKGRILLSKKDVAEAFKWIPIKLEDAKLFAADVPAEFTQTSEGTTLIYSFLTFGWCGAPGEYMHFAWVIKSAHGSFAPDNHRWEDDVPFHSFVLMDDTVLIEPELGFRPQLSVALSEYVTKATLGEGSINAAKDALEGRLECRKLIWGLVYDTQSYTRSLPAAKLEKAYHLLHLPDFDSGCTHVPLRLVQELRGNQQFWLAVLPGLSPYLGATNDLLGPADERGFAKPRGTVAQQKAIWARFWESIELQRLLVDATSQWEVRFTHPLTSALTVRELLSFPGMSQKVVWASGDATPHKLAAVDWEANVAVVEPAESVWERLRRFCAEHDPELAAAEEETSTVTEARSEPGDGLMISLAELLAVVSLACLRWKSWKGKIVIYAGDNSNVISWLARRHAGPPAARFLLQLLAALETVGGFRLHAEYIRTYHNQVADALTREEEGPVLSAWNLERKDFSEVLLATLDRGWTRRALLWDGMDHEDQASALHMGLRRHPEGPQGLRFPLRPGIVCCELGPEPRVYHLELLSRGLKMQEPGLLADEEAVCVFYCVGRDEVATASSLAQQAQGLQPKGIWADSISSLGLKSAQARLQENGWQTRVVLVSGRTLQDQCWWKRWILLAVPRGAQMPDLPCLTADDEPDTAPLHTYPTEWLLEDQKVPGDLWVRGRLKLDTSIPYLGQATPKPRGSVYVEGSVRRHVWDPYKPLPQLHHNSGNPQSKDSLLLLGKGPEGPAARYITPGEIFKLLGGRVELLPPNVLAESLPLLSILATPRSLALTAGKWASSLGTTGPRDPAATNQVLTEPSLANSTQSEVQDEPGPAAGAEARFEPGQLPTDRKVGICELPWESAAREALMSWLQERGWGDSKVGGKHKKQRKSGKKMEWQEELSKAMSRCLRHEAECITEDGWVELPDLLEYLRKRLNWQEKYFTEQVIRDAVEENFKQRFVVRESDGRPYMAAWSGHTIDGVYGPGARVAPEDVPPTLVHGTYRRHVKSIQENGLRGDRRMAHLVNPDQASGKWRSDLEVKISVSTKAAMESGVVFYVTGNSVWLASGTIPPAALGDVSDWDTAEFWYAAEGPKKSLKGASASSQVGPVPQHRGEASSSNQGKRGRRRDEWVEEEEPRNSAKLNLAAYRSIAWPPSKAQEKDPREELARTASDLAAAVAGLACQEGEEEVNVDPDTLKADVVVISEPDWGASDPEIQEALVPMTKLEGSLEVKTEARSEPGETLQEAGPAAPATKFEELPVAKAEARFEPGEALQEAAPGVKAEEELRPSAPNPAQAVGPGEAPAADPWDPKSSDACIPSKMSDRPSGPKWETDRCKEEADGGEGAGPSRARDDPAPARDRALIPKGGLKLGSGKLRLLQEIARADEANWQNLQESLAKAEEDGSTKQDLIDDLSRLTAQRKEAAEGIQQSLETEIQRIKDAEDEDKSYLEALDAQGSYMREVERRNPVRPSKAVKVLKSARLDLEIEAGISVWVARRREKGRQRARMHRERTQGGEANPSAEPLESPEAAAAARKEAARKEIQDFRASLLQADGQPRKFRRAPDSQRRKEAKRLRRQTRRNDDASRDTNHAIAHAYPLGGEVVVRQTTLWLAGQGVRPSLPIELFGILVAASLFLAVGACLAIRRWVRARPSMGQANSRGPVSGPGKNNKMPNPLQGPTSGQISSERTHTEILPDASRGLVSSPVTPAPPPAAEPTYGRRIRLEAGTVDPEGIPRWHRSECLRPGPSRWVEPCKDCAGQPGYVQPSGAAHVTLSGERWHQEGCGHIRGRRQIRYERCLCPPGEASTTVARRNPRQGVRQRRVDDANRDTNHAIAHLFCGEFGLLILALLIPLRKISREQKDERRVGGSTTRRVRFSPYLESLEEDIHRKEAPTIQQGVKNKPCRSPKAVRDLLGHKTPQLGLPLKNRQDYQQEAVNVALDRLALTTRRTYAAQLKWWRLFCARRQVHWLLTGVPADEDLIIDYLLHCAVNEQRAPGTLKLRLAAVRSIHVTLGLPDPLEGRNR</sequence>
<dbReference type="Proteomes" id="UP001152797">
    <property type="component" value="Unassembled WGS sequence"/>
</dbReference>
<keyword evidence="16" id="KW-1185">Reference proteome</keyword>
<feature type="compositionally biased region" description="Basic and acidic residues" evidence="10">
    <location>
        <begin position="349"/>
        <end position="361"/>
    </location>
</feature>
<feature type="compositionally biased region" description="Polar residues" evidence="10">
    <location>
        <begin position="3576"/>
        <end position="3585"/>
    </location>
</feature>
<feature type="region of interest" description="Disordered" evidence="10">
    <location>
        <begin position="3453"/>
        <end position="3489"/>
    </location>
</feature>
<feature type="region of interest" description="Disordered" evidence="10">
    <location>
        <begin position="1141"/>
        <end position="1174"/>
    </location>
</feature>
<feature type="region of interest" description="Disordered" evidence="10">
    <location>
        <begin position="1007"/>
        <end position="1066"/>
    </location>
</feature>